<name>A0A2H3P5M3_9BACT</name>
<proteinExistence type="predicted"/>
<dbReference type="GO" id="GO:0005886">
    <property type="term" value="C:plasma membrane"/>
    <property type="evidence" value="ECO:0007669"/>
    <property type="project" value="TreeGrafter"/>
</dbReference>
<keyword evidence="9" id="KW-1185">Reference proteome</keyword>
<keyword evidence="3" id="KW-0201">Cytochrome c-type biogenesis</keyword>
<evidence type="ECO:0000256" key="5">
    <source>
        <dbReference type="ARBA" id="ARBA00023136"/>
    </source>
</evidence>
<feature type="transmembrane region" description="Helical" evidence="6">
    <location>
        <begin position="92"/>
        <end position="112"/>
    </location>
</feature>
<protein>
    <submittedName>
        <fullName evidence="8">Cytochrome C assembly protein</fullName>
    </submittedName>
</protein>
<feature type="transmembrane region" description="Helical" evidence="6">
    <location>
        <begin position="154"/>
        <end position="174"/>
    </location>
</feature>
<accession>A0A2H3P5M3</accession>
<dbReference type="OrthoDB" id="9814290at2"/>
<feature type="transmembrane region" description="Helical" evidence="6">
    <location>
        <begin position="124"/>
        <end position="142"/>
    </location>
</feature>
<evidence type="ECO:0000313" key="8">
    <source>
        <dbReference type="EMBL" id="PEN06065.1"/>
    </source>
</evidence>
<sequence length="242" mass="27317">MATPPALIGRPPLYRAVQGAVFLTISVVIVAGFLRDIPRLSIIEESARSLYFHVPMWFTLMGATLVSAYHSMQYLRTGNVVRDIRAREAARLAIVFGVLGLITGMVWARFTWYEGTGKWWNWDPKQSMAAVLMLIYAAYFVLRDSIESDATRGRLAAVYNLFAFATVPFLLYILPRQMTSLHPGAEGSPALSQTDLAPSMRWIFYPSVLAFLGLFWMLYTQRVRLAVIAWRERASGLLSSIR</sequence>
<dbReference type="PANTHER" id="PTHR30071:SF1">
    <property type="entry name" value="CYTOCHROME B_B6 PROTEIN-RELATED"/>
    <property type="match status" value="1"/>
</dbReference>
<evidence type="ECO:0000256" key="3">
    <source>
        <dbReference type="ARBA" id="ARBA00022748"/>
    </source>
</evidence>
<feature type="transmembrane region" description="Helical" evidence="6">
    <location>
        <begin position="202"/>
        <end position="219"/>
    </location>
</feature>
<reference evidence="8 9" key="1">
    <citation type="submission" date="2017-10" db="EMBL/GenBank/DDBJ databases">
        <title>Draft genome of Longimonas halophila.</title>
        <authorList>
            <person name="Goh K.M."/>
            <person name="Shamsir M.S."/>
            <person name="Lim S.W."/>
        </authorList>
    </citation>
    <scope>NUCLEOTIDE SEQUENCE [LARGE SCALE GENOMIC DNA]</scope>
    <source>
        <strain evidence="8 9">KCTC 42399</strain>
    </source>
</reference>
<evidence type="ECO:0000259" key="7">
    <source>
        <dbReference type="Pfam" id="PF01578"/>
    </source>
</evidence>
<dbReference type="Pfam" id="PF01578">
    <property type="entry name" value="Cytochrom_C_asm"/>
    <property type="match status" value="1"/>
</dbReference>
<dbReference type="PANTHER" id="PTHR30071">
    <property type="entry name" value="HEME EXPORTER PROTEIN C"/>
    <property type="match status" value="1"/>
</dbReference>
<organism evidence="8 9">
    <name type="scientific">Longimonas halophila</name>
    <dbReference type="NCBI Taxonomy" id="1469170"/>
    <lineage>
        <taxon>Bacteria</taxon>
        <taxon>Pseudomonadati</taxon>
        <taxon>Rhodothermota</taxon>
        <taxon>Rhodothermia</taxon>
        <taxon>Rhodothermales</taxon>
        <taxon>Salisaetaceae</taxon>
        <taxon>Longimonas</taxon>
    </lineage>
</organism>
<feature type="domain" description="Cytochrome c assembly protein" evidence="7">
    <location>
        <begin position="33"/>
        <end position="173"/>
    </location>
</feature>
<dbReference type="GO" id="GO:0017004">
    <property type="term" value="P:cytochrome complex assembly"/>
    <property type="evidence" value="ECO:0007669"/>
    <property type="project" value="UniProtKB-KW"/>
</dbReference>
<evidence type="ECO:0000313" key="9">
    <source>
        <dbReference type="Proteomes" id="UP000221024"/>
    </source>
</evidence>
<dbReference type="InterPro" id="IPR002541">
    <property type="entry name" value="Cyt_c_assembly"/>
</dbReference>
<keyword evidence="2 6" id="KW-0812">Transmembrane</keyword>
<gene>
    <name evidence="8" type="ORF">CRI93_11340</name>
</gene>
<dbReference type="GO" id="GO:0020037">
    <property type="term" value="F:heme binding"/>
    <property type="evidence" value="ECO:0007669"/>
    <property type="project" value="InterPro"/>
</dbReference>
<evidence type="ECO:0000256" key="6">
    <source>
        <dbReference type="SAM" id="Phobius"/>
    </source>
</evidence>
<comment type="subcellular location">
    <subcellularLocation>
        <location evidence="1">Membrane</location>
        <topology evidence="1">Multi-pass membrane protein</topology>
    </subcellularLocation>
</comment>
<dbReference type="EMBL" id="PDEP01000010">
    <property type="protein sequence ID" value="PEN06065.1"/>
    <property type="molecule type" value="Genomic_DNA"/>
</dbReference>
<keyword evidence="4 6" id="KW-1133">Transmembrane helix</keyword>
<evidence type="ECO:0000256" key="2">
    <source>
        <dbReference type="ARBA" id="ARBA00022692"/>
    </source>
</evidence>
<evidence type="ECO:0000256" key="4">
    <source>
        <dbReference type="ARBA" id="ARBA00022989"/>
    </source>
</evidence>
<dbReference type="Proteomes" id="UP000221024">
    <property type="component" value="Unassembled WGS sequence"/>
</dbReference>
<keyword evidence="5 6" id="KW-0472">Membrane</keyword>
<dbReference type="AlphaFoldDB" id="A0A2H3P5M3"/>
<feature type="transmembrane region" description="Helical" evidence="6">
    <location>
        <begin position="54"/>
        <end position="72"/>
    </location>
</feature>
<dbReference type="RefSeq" id="WP_098062754.1">
    <property type="nucleotide sequence ID" value="NZ_PDEP01000010.1"/>
</dbReference>
<comment type="caution">
    <text evidence="8">The sequence shown here is derived from an EMBL/GenBank/DDBJ whole genome shotgun (WGS) entry which is preliminary data.</text>
</comment>
<evidence type="ECO:0000256" key="1">
    <source>
        <dbReference type="ARBA" id="ARBA00004141"/>
    </source>
</evidence>
<feature type="transmembrane region" description="Helical" evidence="6">
    <location>
        <begin position="12"/>
        <end position="34"/>
    </location>
</feature>
<dbReference type="InterPro" id="IPR045062">
    <property type="entry name" value="Cyt_c_biogenesis_CcsA/CcmC"/>
</dbReference>